<dbReference type="InterPro" id="IPR003691">
    <property type="entry name" value="FluC"/>
</dbReference>
<comment type="catalytic activity">
    <reaction evidence="8">
        <text>fluoride(in) = fluoride(out)</text>
        <dbReference type="Rhea" id="RHEA:76159"/>
        <dbReference type="ChEBI" id="CHEBI:17051"/>
    </reaction>
    <physiologicalReaction direction="left-to-right" evidence="8">
        <dbReference type="Rhea" id="RHEA:76160"/>
    </physiologicalReaction>
</comment>
<evidence type="ECO:0000256" key="6">
    <source>
        <dbReference type="ARBA" id="ARBA00023303"/>
    </source>
</evidence>
<evidence type="ECO:0000256" key="3">
    <source>
        <dbReference type="ARBA" id="ARBA00022692"/>
    </source>
</evidence>
<reference evidence="12" key="1">
    <citation type="submission" date="2016-10" db="EMBL/GenBank/DDBJ databases">
        <authorList>
            <person name="Varghese N."/>
            <person name="Submissions S."/>
        </authorList>
    </citation>
    <scope>NUCLEOTIDE SEQUENCE [LARGE SCALE GENOMIC DNA]</scope>
    <source>
        <strain evidence="12">CGMCC 1.6763</strain>
    </source>
</reference>
<feature type="binding site" evidence="10">
    <location>
        <position position="72"/>
    </location>
    <ligand>
        <name>Na(+)</name>
        <dbReference type="ChEBI" id="CHEBI:29101"/>
        <note>structural</note>
    </ligand>
</feature>
<evidence type="ECO:0000256" key="5">
    <source>
        <dbReference type="ARBA" id="ARBA00023136"/>
    </source>
</evidence>
<feature type="transmembrane region" description="Helical" evidence="10">
    <location>
        <begin position="93"/>
        <end position="112"/>
    </location>
</feature>
<proteinExistence type="inferred from homology"/>
<gene>
    <name evidence="10" type="primary">fluC</name>
    <name evidence="10" type="synonym">crcB</name>
    <name evidence="11" type="ORF">SAMN04488127_1682</name>
</gene>
<dbReference type="GO" id="GO:0046872">
    <property type="term" value="F:metal ion binding"/>
    <property type="evidence" value="ECO:0007669"/>
    <property type="project" value="UniProtKB-KW"/>
</dbReference>
<feature type="binding site" evidence="10">
    <location>
        <position position="69"/>
    </location>
    <ligand>
        <name>Na(+)</name>
        <dbReference type="ChEBI" id="CHEBI:29101"/>
        <note>structural</note>
    </ligand>
</feature>
<dbReference type="EMBL" id="FNZF01000002">
    <property type="protein sequence ID" value="SEJ34311.1"/>
    <property type="molecule type" value="Genomic_DNA"/>
</dbReference>
<feature type="transmembrane region" description="Helical" evidence="10">
    <location>
        <begin position="32"/>
        <end position="55"/>
    </location>
</feature>
<comment type="similarity">
    <text evidence="7 10">Belongs to the fluoride channel Fluc/FEX (TC 1.A.43) family.</text>
</comment>
<keyword evidence="10" id="KW-0813">Transport</keyword>
<protein>
    <recommendedName>
        <fullName evidence="10">Fluoride-specific ion channel FluC</fullName>
    </recommendedName>
</protein>
<keyword evidence="6 10" id="KW-0407">Ion channel</keyword>
<dbReference type="GO" id="GO:0140114">
    <property type="term" value="P:cellular detoxification of fluoride"/>
    <property type="evidence" value="ECO:0007669"/>
    <property type="project" value="UniProtKB-UniRule"/>
</dbReference>
<evidence type="ECO:0000256" key="1">
    <source>
        <dbReference type="ARBA" id="ARBA00004651"/>
    </source>
</evidence>
<evidence type="ECO:0000256" key="4">
    <source>
        <dbReference type="ARBA" id="ARBA00022989"/>
    </source>
</evidence>
<accession>A0A1H6XZ40</accession>
<keyword evidence="4 10" id="KW-1133">Transmembrane helix</keyword>
<dbReference type="OrthoDB" id="9815830at2"/>
<dbReference type="PANTHER" id="PTHR28259">
    <property type="entry name" value="FLUORIDE EXPORT PROTEIN 1-RELATED"/>
    <property type="match status" value="1"/>
</dbReference>
<keyword evidence="10" id="KW-0915">Sodium</keyword>
<keyword evidence="2 10" id="KW-1003">Cell membrane</keyword>
<sequence>MKEWIAVGLAGMAGAVSRTAVSQLIGHTENFPYATLFVNLAGSFILCALIAAAPLRQPWKTAVHTGFLGSFTTFSALSAELSSMLLSGQWGVAFLYTVLSVGGGLLSGLAGLRFGSRSVKS</sequence>
<dbReference type="STRING" id="426757.SAMN04488127_1682"/>
<dbReference type="RefSeq" id="WP_092052046.1">
    <property type="nucleotide sequence ID" value="NZ_FNZF01000002.1"/>
</dbReference>
<dbReference type="Pfam" id="PF02537">
    <property type="entry name" value="CRCB"/>
    <property type="match status" value="1"/>
</dbReference>
<dbReference type="AlphaFoldDB" id="A0A1H6XZ40"/>
<keyword evidence="10" id="KW-0406">Ion transport</keyword>
<evidence type="ECO:0000313" key="12">
    <source>
        <dbReference type="Proteomes" id="UP000199200"/>
    </source>
</evidence>
<keyword evidence="12" id="KW-1185">Reference proteome</keyword>
<evidence type="ECO:0000313" key="11">
    <source>
        <dbReference type="EMBL" id="SEJ34311.1"/>
    </source>
</evidence>
<dbReference type="HAMAP" id="MF_00454">
    <property type="entry name" value="FluC"/>
    <property type="match status" value="1"/>
</dbReference>
<keyword evidence="5 10" id="KW-0472">Membrane</keyword>
<comment type="subcellular location">
    <subcellularLocation>
        <location evidence="1 10">Cell membrane</location>
        <topology evidence="1 10">Multi-pass membrane protein</topology>
    </subcellularLocation>
</comment>
<evidence type="ECO:0000256" key="2">
    <source>
        <dbReference type="ARBA" id="ARBA00022475"/>
    </source>
</evidence>
<dbReference type="PANTHER" id="PTHR28259:SF1">
    <property type="entry name" value="FLUORIDE EXPORT PROTEIN 1-RELATED"/>
    <property type="match status" value="1"/>
</dbReference>
<organism evidence="11 12">
    <name type="scientific">Bhargavaea ginsengi</name>
    <dbReference type="NCBI Taxonomy" id="426757"/>
    <lineage>
        <taxon>Bacteria</taxon>
        <taxon>Bacillati</taxon>
        <taxon>Bacillota</taxon>
        <taxon>Bacilli</taxon>
        <taxon>Bacillales</taxon>
        <taxon>Caryophanaceae</taxon>
        <taxon>Bhargavaea</taxon>
    </lineage>
</organism>
<comment type="caution">
    <text evidence="10">Lacks conserved residue(s) required for the propagation of feature annotation.</text>
</comment>
<evidence type="ECO:0000256" key="7">
    <source>
        <dbReference type="ARBA" id="ARBA00035120"/>
    </source>
</evidence>
<dbReference type="GO" id="GO:0005886">
    <property type="term" value="C:plasma membrane"/>
    <property type="evidence" value="ECO:0007669"/>
    <property type="project" value="UniProtKB-SubCell"/>
</dbReference>
<keyword evidence="10" id="KW-0479">Metal-binding</keyword>
<comment type="function">
    <text evidence="9 10">Fluoride-specific ion channel. Important for reducing fluoride concentration in the cell, thus reducing its toxicity.</text>
</comment>
<evidence type="ECO:0000256" key="10">
    <source>
        <dbReference type="HAMAP-Rule" id="MF_00454"/>
    </source>
</evidence>
<dbReference type="GO" id="GO:0062054">
    <property type="term" value="F:fluoride channel activity"/>
    <property type="evidence" value="ECO:0007669"/>
    <property type="project" value="UniProtKB-UniRule"/>
</dbReference>
<evidence type="ECO:0000256" key="8">
    <source>
        <dbReference type="ARBA" id="ARBA00035585"/>
    </source>
</evidence>
<keyword evidence="3 10" id="KW-0812">Transmembrane</keyword>
<name>A0A1H6XZ40_9BACL</name>
<comment type="activity regulation">
    <text evidence="10">Na(+) is not transported, but it plays an essential structural role and its presence is essential for fluoride channel function.</text>
</comment>
<dbReference type="Proteomes" id="UP000199200">
    <property type="component" value="Unassembled WGS sequence"/>
</dbReference>
<evidence type="ECO:0000256" key="9">
    <source>
        <dbReference type="ARBA" id="ARBA00049940"/>
    </source>
</evidence>